<reference evidence="1 2" key="1">
    <citation type="journal article" date="2010" name="Cell">
        <title>The genome of Naegleria gruberi illuminates early eukaryotic versatility.</title>
        <authorList>
            <person name="Fritz-Laylin L.K."/>
            <person name="Prochnik S.E."/>
            <person name="Ginger M.L."/>
            <person name="Dacks J.B."/>
            <person name="Carpenter M.L."/>
            <person name="Field M.C."/>
            <person name="Kuo A."/>
            <person name="Paredez A."/>
            <person name="Chapman J."/>
            <person name="Pham J."/>
            <person name="Shu S."/>
            <person name="Neupane R."/>
            <person name="Cipriano M."/>
            <person name="Mancuso J."/>
            <person name="Tu H."/>
            <person name="Salamov A."/>
            <person name="Lindquist E."/>
            <person name="Shapiro H."/>
            <person name="Lucas S."/>
            <person name="Grigoriev I.V."/>
            <person name="Cande W.Z."/>
            <person name="Fulton C."/>
            <person name="Rokhsar D.S."/>
            <person name="Dawson S.C."/>
        </authorList>
    </citation>
    <scope>NUCLEOTIDE SEQUENCE [LARGE SCALE GENOMIC DNA]</scope>
    <source>
        <strain evidence="1 2">NEG-M</strain>
    </source>
</reference>
<organism evidence="2">
    <name type="scientific">Naegleria gruberi</name>
    <name type="common">Amoeba</name>
    <dbReference type="NCBI Taxonomy" id="5762"/>
    <lineage>
        <taxon>Eukaryota</taxon>
        <taxon>Discoba</taxon>
        <taxon>Heterolobosea</taxon>
        <taxon>Tetramitia</taxon>
        <taxon>Eutetramitia</taxon>
        <taxon>Vahlkampfiidae</taxon>
        <taxon>Naegleria</taxon>
    </lineage>
</organism>
<proteinExistence type="predicted"/>
<dbReference type="VEuPathDB" id="AmoebaDB:NAEGRDRAFT_52604"/>
<name>D2VVK1_NAEGR</name>
<dbReference type="AlphaFoldDB" id="D2VVK1"/>
<dbReference type="GeneID" id="8854017"/>
<keyword evidence="2" id="KW-1185">Reference proteome</keyword>
<gene>
    <name evidence="1" type="ORF">NAEGRDRAFT_52604</name>
</gene>
<dbReference type="EMBL" id="GG738902">
    <property type="protein sequence ID" value="EFC39048.1"/>
    <property type="molecule type" value="Genomic_DNA"/>
</dbReference>
<dbReference type="InParanoid" id="D2VVK1"/>
<sequence>MENLHEDVCYGPPEYFDDDIIQKEVQEEIMDSSTEITISNDKKLFLITTRIEWLMAMERKDDQQISYYEEKFNEVANIWFSLPIVDEVKNETSIEKLEQLKQSIVK</sequence>
<evidence type="ECO:0000313" key="2">
    <source>
        <dbReference type="Proteomes" id="UP000006671"/>
    </source>
</evidence>
<dbReference type="RefSeq" id="XP_002671792.1">
    <property type="nucleotide sequence ID" value="XM_002671746.1"/>
</dbReference>
<dbReference type="Proteomes" id="UP000006671">
    <property type="component" value="Unassembled WGS sequence"/>
</dbReference>
<evidence type="ECO:0000313" key="1">
    <source>
        <dbReference type="EMBL" id="EFC39048.1"/>
    </source>
</evidence>
<dbReference type="KEGG" id="ngr:NAEGRDRAFT_52604"/>
<protein>
    <submittedName>
        <fullName evidence="1">Predicted protein</fullName>
    </submittedName>
</protein>
<accession>D2VVK1</accession>